<dbReference type="AlphaFoldDB" id="A0A212LR95"/>
<comment type="similarity">
    <text evidence="1">Belongs to the hemerythrin family.</text>
</comment>
<accession>A0A212LR95</accession>
<dbReference type="GO" id="GO:0005886">
    <property type="term" value="C:plasma membrane"/>
    <property type="evidence" value="ECO:0007669"/>
    <property type="project" value="TreeGrafter"/>
</dbReference>
<feature type="transmembrane region" description="Helical" evidence="6">
    <location>
        <begin position="6"/>
        <end position="25"/>
    </location>
</feature>
<protein>
    <recommendedName>
        <fullName evidence="2">diguanylate cyclase</fullName>
        <ecNumber evidence="2">2.7.7.65</ecNumber>
    </recommendedName>
</protein>
<comment type="catalytic activity">
    <reaction evidence="5">
        <text>2 GTP = 3',3'-c-di-GMP + 2 diphosphate</text>
        <dbReference type="Rhea" id="RHEA:24898"/>
        <dbReference type="ChEBI" id="CHEBI:33019"/>
        <dbReference type="ChEBI" id="CHEBI:37565"/>
        <dbReference type="ChEBI" id="CHEBI:58805"/>
        <dbReference type="EC" id="2.7.7.65"/>
    </reaction>
</comment>
<dbReference type="FunFam" id="3.30.70.270:FF:000001">
    <property type="entry name" value="Diguanylate cyclase domain protein"/>
    <property type="match status" value="1"/>
</dbReference>
<feature type="transmembrane region" description="Helical" evidence="6">
    <location>
        <begin position="185"/>
        <end position="205"/>
    </location>
</feature>
<keyword evidence="3" id="KW-0479">Metal-binding</keyword>
<dbReference type="Gene3D" id="3.30.70.270">
    <property type="match status" value="1"/>
</dbReference>
<dbReference type="EMBL" id="FMJD01000013">
    <property type="protein sequence ID" value="SCM80032.1"/>
    <property type="molecule type" value="Genomic_DNA"/>
</dbReference>
<organism evidence="8">
    <name type="scientific">uncultured Pleomorphomonas sp</name>
    <dbReference type="NCBI Taxonomy" id="442121"/>
    <lineage>
        <taxon>Bacteria</taxon>
        <taxon>Pseudomonadati</taxon>
        <taxon>Pseudomonadota</taxon>
        <taxon>Alphaproteobacteria</taxon>
        <taxon>Hyphomicrobiales</taxon>
        <taxon>Pleomorphomonadaceae</taxon>
        <taxon>Pleomorphomonas</taxon>
        <taxon>environmental samples</taxon>
    </lineage>
</organism>
<dbReference type="CDD" id="cd01949">
    <property type="entry name" value="GGDEF"/>
    <property type="match status" value="1"/>
</dbReference>
<dbReference type="Gene3D" id="1.20.120.50">
    <property type="entry name" value="Hemerythrin-like"/>
    <property type="match status" value="1"/>
</dbReference>
<keyword evidence="4" id="KW-0408">Iron</keyword>
<evidence type="ECO:0000313" key="8">
    <source>
        <dbReference type="EMBL" id="SCM80032.1"/>
    </source>
</evidence>
<dbReference type="InterPro" id="IPR029787">
    <property type="entry name" value="Nucleotide_cyclase"/>
</dbReference>
<evidence type="ECO:0000256" key="4">
    <source>
        <dbReference type="ARBA" id="ARBA00023004"/>
    </source>
</evidence>
<name>A0A212LR95_9HYPH</name>
<feature type="transmembrane region" description="Helical" evidence="6">
    <location>
        <begin position="146"/>
        <end position="165"/>
    </location>
</feature>
<dbReference type="InterPro" id="IPR035938">
    <property type="entry name" value="Hemerythrin-like_sf"/>
</dbReference>
<dbReference type="SUPFAM" id="SSF55073">
    <property type="entry name" value="Nucleotide cyclase"/>
    <property type="match status" value="1"/>
</dbReference>
<evidence type="ECO:0000256" key="6">
    <source>
        <dbReference type="SAM" id="Phobius"/>
    </source>
</evidence>
<dbReference type="SMART" id="SM00267">
    <property type="entry name" value="GGDEF"/>
    <property type="match status" value="1"/>
</dbReference>
<evidence type="ECO:0000256" key="5">
    <source>
        <dbReference type="ARBA" id="ARBA00034247"/>
    </source>
</evidence>
<dbReference type="RefSeq" id="WP_288198870.1">
    <property type="nucleotide sequence ID" value="NZ_LT608334.1"/>
</dbReference>
<feature type="transmembrane region" description="Helical" evidence="6">
    <location>
        <begin position="115"/>
        <end position="134"/>
    </location>
</feature>
<dbReference type="PANTHER" id="PTHR45138">
    <property type="entry name" value="REGULATORY COMPONENTS OF SENSORY TRANSDUCTION SYSTEM"/>
    <property type="match status" value="1"/>
</dbReference>
<dbReference type="PROSITE" id="PS50887">
    <property type="entry name" value="GGDEF"/>
    <property type="match status" value="1"/>
</dbReference>
<feature type="domain" description="GGDEF" evidence="7">
    <location>
        <begin position="247"/>
        <end position="376"/>
    </location>
</feature>
<keyword evidence="6" id="KW-0472">Membrane</keyword>
<dbReference type="InterPro" id="IPR050469">
    <property type="entry name" value="Diguanylate_Cyclase"/>
</dbReference>
<evidence type="ECO:0000256" key="2">
    <source>
        <dbReference type="ARBA" id="ARBA00012528"/>
    </source>
</evidence>
<reference evidence="8" key="1">
    <citation type="submission" date="2016-08" db="EMBL/GenBank/DDBJ databases">
        <authorList>
            <person name="Seilhamer J.J."/>
        </authorList>
    </citation>
    <scope>NUCLEOTIDE SEQUENCE</scope>
    <source>
        <strain evidence="8">86</strain>
    </source>
</reference>
<dbReference type="GO" id="GO:0046872">
    <property type="term" value="F:metal ion binding"/>
    <property type="evidence" value="ECO:0007669"/>
    <property type="project" value="UniProtKB-KW"/>
</dbReference>
<dbReference type="InterPro" id="IPR000160">
    <property type="entry name" value="GGDEF_dom"/>
</dbReference>
<dbReference type="SUPFAM" id="SSF47188">
    <property type="entry name" value="Hemerythrin-like"/>
    <property type="match status" value="1"/>
</dbReference>
<evidence type="ECO:0000256" key="1">
    <source>
        <dbReference type="ARBA" id="ARBA00010587"/>
    </source>
</evidence>
<dbReference type="Pfam" id="PF00990">
    <property type="entry name" value="GGDEF"/>
    <property type="match status" value="1"/>
</dbReference>
<dbReference type="GO" id="GO:0052621">
    <property type="term" value="F:diguanylate cyclase activity"/>
    <property type="evidence" value="ECO:0007669"/>
    <property type="project" value="UniProtKB-EC"/>
</dbReference>
<feature type="transmembrane region" description="Helical" evidence="6">
    <location>
        <begin position="69"/>
        <end position="86"/>
    </location>
</feature>
<dbReference type="NCBIfam" id="TIGR02481">
    <property type="entry name" value="hemeryth_dom"/>
    <property type="match status" value="1"/>
</dbReference>
<dbReference type="GO" id="GO:0043709">
    <property type="term" value="P:cell adhesion involved in single-species biofilm formation"/>
    <property type="evidence" value="ECO:0007669"/>
    <property type="project" value="TreeGrafter"/>
</dbReference>
<evidence type="ECO:0000259" key="7">
    <source>
        <dbReference type="PROSITE" id="PS50887"/>
    </source>
</evidence>
<proteinExistence type="inferred from homology"/>
<dbReference type="InterPro" id="IPR043128">
    <property type="entry name" value="Rev_trsase/Diguanyl_cyclase"/>
</dbReference>
<gene>
    <name evidence="8" type="ORF">KL86PLE_90766</name>
</gene>
<evidence type="ECO:0000256" key="3">
    <source>
        <dbReference type="ARBA" id="ARBA00022723"/>
    </source>
</evidence>
<keyword evidence="6" id="KW-1133">Transmembrane helix</keyword>
<keyword evidence="6" id="KW-0812">Transmembrane</keyword>
<feature type="transmembrane region" description="Helical" evidence="6">
    <location>
        <begin position="37"/>
        <end position="63"/>
    </location>
</feature>
<dbReference type="InterPro" id="IPR012827">
    <property type="entry name" value="Hemerythrin_metal-bd"/>
</dbReference>
<dbReference type="EC" id="2.7.7.65" evidence="2"/>
<dbReference type="PANTHER" id="PTHR45138:SF9">
    <property type="entry name" value="DIGUANYLATE CYCLASE DGCM-RELATED"/>
    <property type="match status" value="1"/>
</dbReference>
<dbReference type="GO" id="GO:1902201">
    <property type="term" value="P:negative regulation of bacterial-type flagellum-dependent cell motility"/>
    <property type="evidence" value="ECO:0007669"/>
    <property type="project" value="TreeGrafter"/>
</dbReference>
<dbReference type="NCBIfam" id="TIGR00254">
    <property type="entry name" value="GGDEF"/>
    <property type="match status" value="1"/>
</dbReference>
<sequence length="514" mass="56337">MFDIQTLFSIIIFVSLASGSAIWIASATEPSSGLKELAQALVLHGLAYILYLASLAFGAVAVWLAEMSLGLFFVCGAKSLCLFHCVTFPRKGALLFLVCLAVSSAVYVDDIEARILSNSLFIMPMVAFALVVAVGNLPGTPGRGKYLVLSAIVLNLMLLVVRELSLSLKIGRIETFYDSDVSQSLIFLTSLFGLIFLAIGFVLMAKERTDHRNQELILRDDLTGAWNRRKLEEVAAMELGRLRRTGSLVSMLLIDLDNFKSINDRFGHVSGDSVLRRLAAACSGALRDIDVFGRWGGEEFLVLLPGAGVDEAIAAAERLRLVAGRIEVEDAVSIGVSIGISLAFSTDTVTSWFARADAALYRAKANGKNRWFIDTPLRREGGVLQLDWGESLRVGVDKVDEEHAELLAMANSLLKLLVGSPSKQAILHRLQILSETLIEHCASEEEVIAGRHPRMLEEHALSHVQMLDRLKFLTGLYEADDLPLNPFIQFIVFEICLQHMAEQDREVFAGAVTA</sequence>
<dbReference type="CDD" id="cd12107">
    <property type="entry name" value="Hemerythrin"/>
    <property type="match status" value="1"/>
</dbReference>